<keyword evidence="3" id="KW-1185">Reference proteome</keyword>
<gene>
    <name evidence="2" type="primary">Necator_chrII.g6569</name>
    <name evidence="2" type="ORF">RB195_018776</name>
</gene>
<reference evidence="2 3" key="1">
    <citation type="submission" date="2023-08" db="EMBL/GenBank/DDBJ databases">
        <title>A Necator americanus chromosomal reference genome.</title>
        <authorList>
            <person name="Ilik V."/>
            <person name="Petrzelkova K.J."/>
            <person name="Pardy F."/>
            <person name="Fuh T."/>
            <person name="Niatou-Singa F.S."/>
            <person name="Gouil Q."/>
            <person name="Baker L."/>
            <person name="Ritchie M.E."/>
            <person name="Jex A.R."/>
            <person name="Gazzola D."/>
            <person name="Li H."/>
            <person name="Toshio Fujiwara R."/>
            <person name="Zhan B."/>
            <person name="Aroian R.V."/>
            <person name="Pafco B."/>
            <person name="Schwarz E.M."/>
        </authorList>
    </citation>
    <scope>NUCLEOTIDE SEQUENCE [LARGE SCALE GENOMIC DNA]</scope>
    <source>
        <strain evidence="2 3">Aroian</strain>
        <tissue evidence="2">Whole animal</tissue>
    </source>
</reference>
<accession>A0ABR1CDH4</accession>
<comment type="caution">
    <text evidence="2">The sequence shown here is derived from an EMBL/GenBank/DDBJ whole genome shotgun (WGS) entry which is preliminary data.</text>
</comment>
<dbReference type="Proteomes" id="UP001303046">
    <property type="component" value="Unassembled WGS sequence"/>
</dbReference>
<name>A0ABR1CDH4_NECAM</name>
<sequence>MIPQWATSTRNTTCSLNTFTTARRLRVSKPPRDACLLKLLRRQHGAARATGNQELTSELARLWREAIKEDLKERRAEILAEAAEVGKSSRYARRDFASRKTRTTALRNPKGTIIASRREMEKITYDFYSTLTSTSFRQPLASSPSEGRRTCHSKGSSVRNTTCYLVDKKSYGTRSGQNKTRTPEEPSASIHQHPGEALYTLSVGIQGS</sequence>
<feature type="region of interest" description="Disordered" evidence="1">
    <location>
        <begin position="169"/>
        <end position="195"/>
    </location>
</feature>
<evidence type="ECO:0000313" key="3">
    <source>
        <dbReference type="Proteomes" id="UP001303046"/>
    </source>
</evidence>
<evidence type="ECO:0000256" key="1">
    <source>
        <dbReference type="SAM" id="MobiDB-lite"/>
    </source>
</evidence>
<evidence type="ECO:0000313" key="2">
    <source>
        <dbReference type="EMBL" id="KAK6735743.1"/>
    </source>
</evidence>
<proteinExistence type="predicted"/>
<feature type="compositionally biased region" description="Polar residues" evidence="1">
    <location>
        <begin position="136"/>
        <end position="145"/>
    </location>
</feature>
<protein>
    <submittedName>
        <fullName evidence="2">Uncharacterized protein</fullName>
    </submittedName>
</protein>
<organism evidence="2 3">
    <name type="scientific">Necator americanus</name>
    <name type="common">Human hookworm</name>
    <dbReference type="NCBI Taxonomy" id="51031"/>
    <lineage>
        <taxon>Eukaryota</taxon>
        <taxon>Metazoa</taxon>
        <taxon>Ecdysozoa</taxon>
        <taxon>Nematoda</taxon>
        <taxon>Chromadorea</taxon>
        <taxon>Rhabditida</taxon>
        <taxon>Rhabditina</taxon>
        <taxon>Rhabditomorpha</taxon>
        <taxon>Strongyloidea</taxon>
        <taxon>Ancylostomatidae</taxon>
        <taxon>Bunostominae</taxon>
        <taxon>Necator</taxon>
    </lineage>
</organism>
<feature type="region of interest" description="Disordered" evidence="1">
    <location>
        <begin position="136"/>
        <end position="156"/>
    </location>
</feature>
<dbReference type="EMBL" id="JAVFWL010000002">
    <property type="protein sequence ID" value="KAK6735743.1"/>
    <property type="molecule type" value="Genomic_DNA"/>
</dbReference>